<evidence type="ECO:0000256" key="7">
    <source>
        <dbReference type="SAM" id="MobiDB-lite"/>
    </source>
</evidence>
<dbReference type="Proteomes" id="UP001648503">
    <property type="component" value="Unassembled WGS sequence"/>
</dbReference>
<feature type="transmembrane region" description="Helical" evidence="8">
    <location>
        <begin position="73"/>
        <end position="95"/>
    </location>
</feature>
<feature type="transmembrane region" description="Helical" evidence="8">
    <location>
        <begin position="500"/>
        <end position="517"/>
    </location>
</feature>
<dbReference type="PANTHER" id="PTHR43341">
    <property type="entry name" value="AMINO ACID PERMEASE"/>
    <property type="match status" value="1"/>
</dbReference>
<feature type="transmembrane region" description="Helical" evidence="8">
    <location>
        <begin position="353"/>
        <end position="373"/>
    </location>
</feature>
<feature type="transmembrane region" description="Helical" evidence="8">
    <location>
        <begin position="206"/>
        <end position="232"/>
    </location>
</feature>
<dbReference type="InterPro" id="IPR004840">
    <property type="entry name" value="Amino_acid_permease_CS"/>
</dbReference>
<feature type="region of interest" description="Disordered" evidence="7">
    <location>
        <begin position="1"/>
        <end position="62"/>
    </location>
</feature>
<keyword evidence="5 8" id="KW-1133">Transmembrane helix</keyword>
<accession>A0ABQ8FIK2</accession>
<dbReference type="InterPro" id="IPR050524">
    <property type="entry name" value="APC_YAT"/>
</dbReference>
<evidence type="ECO:0000313" key="10">
    <source>
        <dbReference type="EMBL" id="KAH6598884.1"/>
    </source>
</evidence>
<keyword evidence="3 8" id="KW-0812">Transmembrane</keyword>
<protein>
    <recommendedName>
        <fullName evidence="9">Amino acid permease/ SLC12A domain-containing protein</fullName>
    </recommendedName>
</protein>
<keyword evidence="11" id="KW-1185">Reference proteome</keyword>
<dbReference type="EMBL" id="JAFCIX010000093">
    <property type="protein sequence ID" value="KAH6598884.1"/>
    <property type="molecule type" value="Genomic_DNA"/>
</dbReference>
<keyword evidence="4" id="KW-0029">Amino-acid transport</keyword>
<feature type="transmembrane region" description="Helical" evidence="8">
    <location>
        <begin position="252"/>
        <end position="273"/>
    </location>
</feature>
<feature type="transmembrane region" description="Helical" evidence="8">
    <location>
        <begin position="421"/>
        <end position="444"/>
    </location>
</feature>
<dbReference type="PANTHER" id="PTHR43341:SF1">
    <property type="entry name" value="GENERAL AMINO-ACID PERMEASE GAP1"/>
    <property type="match status" value="1"/>
</dbReference>
<evidence type="ECO:0000256" key="2">
    <source>
        <dbReference type="ARBA" id="ARBA00022448"/>
    </source>
</evidence>
<organism evidence="10 11">
    <name type="scientific">Batrachochytrium salamandrivorans</name>
    <dbReference type="NCBI Taxonomy" id="1357716"/>
    <lineage>
        <taxon>Eukaryota</taxon>
        <taxon>Fungi</taxon>
        <taxon>Fungi incertae sedis</taxon>
        <taxon>Chytridiomycota</taxon>
        <taxon>Chytridiomycota incertae sedis</taxon>
        <taxon>Chytridiomycetes</taxon>
        <taxon>Rhizophydiales</taxon>
        <taxon>Rhizophydiales incertae sedis</taxon>
        <taxon>Batrachochytrium</taxon>
    </lineage>
</organism>
<feature type="transmembrane region" description="Helical" evidence="8">
    <location>
        <begin position="465"/>
        <end position="488"/>
    </location>
</feature>
<keyword evidence="2" id="KW-0813">Transport</keyword>
<evidence type="ECO:0000256" key="4">
    <source>
        <dbReference type="ARBA" id="ARBA00022970"/>
    </source>
</evidence>
<feature type="transmembrane region" description="Helical" evidence="8">
    <location>
        <begin position="294"/>
        <end position="313"/>
    </location>
</feature>
<comment type="caution">
    <text evidence="10">The sequence shown here is derived from an EMBL/GenBank/DDBJ whole genome shotgun (WGS) entry which is preliminary data.</text>
</comment>
<evidence type="ECO:0000313" key="11">
    <source>
        <dbReference type="Proteomes" id="UP001648503"/>
    </source>
</evidence>
<name>A0ABQ8FIK2_9FUNG</name>
<evidence type="ECO:0000256" key="6">
    <source>
        <dbReference type="ARBA" id="ARBA00023136"/>
    </source>
</evidence>
<feature type="transmembrane region" description="Helical" evidence="8">
    <location>
        <begin position="164"/>
        <end position="194"/>
    </location>
</feature>
<evidence type="ECO:0000256" key="5">
    <source>
        <dbReference type="ARBA" id="ARBA00022989"/>
    </source>
</evidence>
<feature type="transmembrane region" description="Helical" evidence="8">
    <location>
        <begin position="101"/>
        <end position="122"/>
    </location>
</feature>
<reference evidence="10 11" key="1">
    <citation type="submission" date="2021-02" db="EMBL/GenBank/DDBJ databases">
        <title>Variation within the Batrachochytrium salamandrivorans European outbreak.</title>
        <authorList>
            <person name="Kelly M."/>
            <person name="Pasmans F."/>
            <person name="Shea T.P."/>
            <person name="Munoz J.F."/>
            <person name="Carranza S."/>
            <person name="Cuomo C.A."/>
            <person name="Martel A."/>
        </authorList>
    </citation>
    <scope>NUCLEOTIDE SEQUENCE [LARGE SCALE GENOMIC DNA]</scope>
    <source>
        <strain evidence="10 11">AMFP18/2</strain>
    </source>
</reference>
<dbReference type="Pfam" id="PF00324">
    <property type="entry name" value="AA_permease"/>
    <property type="match status" value="1"/>
</dbReference>
<feature type="domain" description="Amino acid permease/ SLC12A" evidence="9">
    <location>
        <begin position="70"/>
        <end position="527"/>
    </location>
</feature>
<dbReference type="Gene3D" id="1.20.1740.10">
    <property type="entry name" value="Amino acid/polyamine transporter I"/>
    <property type="match status" value="1"/>
</dbReference>
<sequence length="580" mass="62254">MSSTENTTAYDADNSKAASPKTINIRNLWPSNKSSLSSKKINNETGTDVEADGQPSGGQKNIQRRLKSRHLQMIAIGGTIGTGLFVGSGATIATAGPLGSLIGFLIVGIMVFFITTSLGELAAYMPVSGSFNTYAGRFVDPALAFALGWNYWLQWSISLPSELAAAGIIMSFWCPTVPSWIWSAVILVLLVFIHSRGVEGFGESEYWLSAIKVVAIIIFIVLGILVDLGLIGTQPAIGFDNWKIDGAPLKNGIVGIFNVFVIAFYGFGGTELVGVTAGEAVNPRKTVPNAIKKTFWRILLFYIISIFIIGLVVRNDDPALMDAANSGDITIAPFTLVFQRAGLGPAAHVMNGVIFTAVLSASSSAMYAATRTIMSMAHEGKAPAILGTVTSKGVPVYSLLLTTLMGCLAFLSIIWGDGEVFTWLLNVTGTSGIITWLSIAVIHLRFRKAFKVQGKGLEALPYMAPLFPVGPWIAIVIGFFIVLGQAYAAVTMAPFQLRNVFAVFIGIPFFFSIYLGYKFVKKTSFVDLAECDLTGGDGTESKAEQDSWDPSKRIDPHHAVDTEAFKEEIFGGHVAPVGKK</sequence>
<evidence type="ECO:0000256" key="1">
    <source>
        <dbReference type="ARBA" id="ARBA00004141"/>
    </source>
</evidence>
<proteinExistence type="predicted"/>
<evidence type="ECO:0000256" key="3">
    <source>
        <dbReference type="ARBA" id="ARBA00022692"/>
    </source>
</evidence>
<feature type="transmembrane region" description="Helical" evidence="8">
    <location>
        <begin position="394"/>
        <end position="415"/>
    </location>
</feature>
<dbReference type="PIRSF" id="PIRSF006060">
    <property type="entry name" value="AA_transporter"/>
    <property type="match status" value="1"/>
</dbReference>
<comment type="subcellular location">
    <subcellularLocation>
        <location evidence="1">Membrane</location>
        <topology evidence="1">Multi-pass membrane protein</topology>
    </subcellularLocation>
</comment>
<gene>
    <name evidence="10" type="ORF">BASA50_003391</name>
</gene>
<evidence type="ECO:0000256" key="8">
    <source>
        <dbReference type="SAM" id="Phobius"/>
    </source>
</evidence>
<dbReference type="PROSITE" id="PS00218">
    <property type="entry name" value="AMINO_ACID_PERMEASE_1"/>
    <property type="match status" value="1"/>
</dbReference>
<dbReference type="InterPro" id="IPR004841">
    <property type="entry name" value="AA-permease/SLC12A_dom"/>
</dbReference>
<evidence type="ECO:0000259" key="9">
    <source>
        <dbReference type="Pfam" id="PF00324"/>
    </source>
</evidence>
<feature type="transmembrane region" description="Helical" evidence="8">
    <location>
        <begin position="134"/>
        <end position="152"/>
    </location>
</feature>
<feature type="compositionally biased region" description="Low complexity" evidence="7">
    <location>
        <begin position="31"/>
        <end position="40"/>
    </location>
</feature>
<keyword evidence="6 8" id="KW-0472">Membrane</keyword>